<reference evidence="9 10" key="1">
    <citation type="submission" date="2020-01" db="EMBL/GenBank/DDBJ databases">
        <authorList>
            <person name="Chen S."/>
        </authorList>
    </citation>
    <scope>NUCLEOTIDE SEQUENCE [LARGE SCALE GENOMIC DNA]</scope>
    <source>
        <strain evidence="9 10">GS-10</strain>
    </source>
</reference>
<comment type="caution">
    <text evidence="9">The sequence shown here is derived from an EMBL/GenBank/DDBJ whole genome shotgun (WGS) entry which is preliminary data.</text>
</comment>
<dbReference type="GO" id="GO:0046914">
    <property type="term" value="F:transition metal ion binding"/>
    <property type="evidence" value="ECO:0007669"/>
    <property type="project" value="InterPro"/>
</dbReference>
<keyword evidence="3 5" id="KW-0456">Lyase</keyword>
<accession>A0A6L8LLA4</accession>
<dbReference type="Proteomes" id="UP000479043">
    <property type="component" value="Unassembled WGS sequence"/>
</dbReference>
<evidence type="ECO:0000259" key="8">
    <source>
        <dbReference type="Pfam" id="PF21006"/>
    </source>
</evidence>
<dbReference type="Gene3D" id="2.30.30.50">
    <property type="match status" value="1"/>
</dbReference>
<sequence>MNGPQDIGGRHGFGAVQPEDETTRFHADWEKRVLGVTLASASLGYWNIDASRHARESLPPAVYYNASYYEIWLRALENLLEAAGEISRDELSEGHAQRPGRRADRRLPAGSVAGVLAKGGPADRPGPDPVFAVGDRVRTRNHQPAGHTRLPGYARSHCGIVTAIHGCHVYPDSNGHFEGEDPRPLYTVRFDAVELYGADADPTLTVSIEAWEPYLERA</sequence>
<dbReference type="Pfam" id="PF02211">
    <property type="entry name" value="NHase_beta_C"/>
    <property type="match status" value="1"/>
</dbReference>
<evidence type="ECO:0000313" key="10">
    <source>
        <dbReference type="Proteomes" id="UP000479043"/>
    </source>
</evidence>
<proteinExistence type="inferred from homology"/>
<dbReference type="InterPro" id="IPR049054">
    <property type="entry name" value="CN_hydtase_beta-like_N"/>
</dbReference>
<dbReference type="EMBL" id="WWEN01000006">
    <property type="protein sequence ID" value="MYM56413.1"/>
    <property type="molecule type" value="Genomic_DNA"/>
</dbReference>
<evidence type="ECO:0000256" key="1">
    <source>
        <dbReference type="ARBA" id="ARBA00004042"/>
    </source>
</evidence>
<evidence type="ECO:0000313" key="9">
    <source>
        <dbReference type="EMBL" id="MYM56413.1"/>
    </source>
</evidence>
<dbReference type="InterPro" id="IPR003168">
    <property type="entry name" value="Nitrile_hydratase_bsu"/>
</dbReference>
<comment type="function">
    <text evidence="1 5">NHase catalyzes the hydration of various nitrile compounds to the corresponding amides.</text>
</comment>
<dbReference type="Pfam" id="PF21006">
    <property type="entry name" value="NHase_beta_N"/>
    <property type="match status" value="1"/>
</dbReference>
<evidence type="ECO:0000256" key="5">
    <source>
        <dbReference type="PIRNR" id="PIRNR001427"/>
    </source>
</evidence>
<feature type="domain" description="Nitrile hydratase beta subunit-like N-terminal" evidence="8">
    <location>
        <begin position="1"/>
        <end position="101"/>
    </location>
</feature>
<dbReference type="RefSeq" id="WP_160974329.1">
    <property type="nucleotide sequence ID" value="NZ_WWEN01000006.1"/>
</dbReference>
<protein>
    <recommendedName>
        <fullName evidence="5">Nitrile hydratase subunit beta</fullName>
        <shortName evidence="5">NHase</shortName>
        <ecNumber evidence="5">4.2.1.84</ecNumber>
    </recommendedName>
</protein>
<dbReference type="PIRSF" id="PIRSF001427">
    <property type="entry name" value="NHase_beta"/>
    <property type="match status" value="1"/>
</dbReference>
<dbReference type="NCBIfam" id="TIGR03888">
    <property type="entry name" value="nitrile_beta"/>
    <property type="match status" value="1"/>
</dbReference>
<comment type="catalytic activity">
    <reaction evidence="4 5">
        <text>an aliphatic primary amide = an aliphatic nitrile + H2O</text>
        <dbReference type="Rhea" id="RHEA:12673"/>
        <dbReference type="ChEBI" id="CHEBI:15377"/>
        <dbReference type="ChEBI" id="CHEBI:65285"/>
        <dbReference type="ChEBI" id="CHEBI:80291"/>
        <dbReference type="EC" id="4.2.1.84"/>
    </reaction>
</comment>
<feature type="compositionally biased region" description="Basic and acidic residues" evidence="6">
    <location>
        <begin position="88"/>
        <end position="107"/>
    </location>
</feature>
<feature type="domain" description="Nitrile hydratase beta subunit" evidence="7">
    <location>
        <begin position="124"/>
        <end position="216"/>
    </location>
</feature>
<name>A0A6L8LLA4_9RHOB</name>
<comment type="similarity">
    <text evidence="2 5">Belongs to the nitrile hydratase subunit beta family.</text>
</comment>
<dbReference type="EC" id="4.2.1.84" evidence="5"/>
<evidence type="ECO:0000256" key="2">
    <source>
        <dbReference type="ARBA" id="ARBA00009098"/>
    </source>
</evidence>
<dbReference type="InterPro" id="IPR024690">
    <property type="entry name" value="CN_hydtase_beta_dom_C"/>
</dbReference>
<dbReference type="AlphaFoldDB" id="A0A6L8LLA4"/>
<gene>
    <name evidence="9" type="primary">nthB</name>
    <name evidence="9" type="ORF">GR167_13925</name>
</gene>
<dbReference type="Gene3D" id="1.10.472.20">
    <property type="entry name" value="Nitrile hydratase, beta subunit"/>
    <property type="match status" value="1"/>
</dbReference>
<evidence type="ECO:0000256" key="4">
    <source>
        <dbReference type="ARBA" id="ARBA00044877"/>
    </source>
</evidence>
<feature type="region of interest" description="Disordered" evidence="6">
    <location>
        <begin position="88"/>
        <end position="109"/>
    </location>
</feature>
<dbReference type="SUPFAM" id="SSF50090">
    <property type="entry name" value="Electron transport accessory proteins"/>
    <property type="match status" value="1"/>
</dbReference>
<keyword evidence="10" id="KW-1185">Reference proteome</keyword>
<evidence type="ECO:0000256" key="3">
    <source>
        <dbReference type="ARBA" id="ARBA00023239"/>
    </source>
</evidence>
<dbReference type="InterPro" id="IPR042262">
    <property type="entry name" value="CN_hydtase_beta_C"/>
</dbReference>
<evidence type="ECO:0000259" key="7">
    <source>
        <dbReference type="Pfam" id="PF02211"/>
    </source>
</evidence>
<evidence type="ECO:0000256" key="6">
    <source>
        <dbReference type="SAM" id="MobiDB-lite"/>
    </source>
</evidence>
<organism evidence="9 10">
    <name type="scientific">Thalassovita mangrovi</name>
    <dbReference type="NCBI Taxonomy" id="2692236"/>
    <lineage>
        <taxon>Bacteria</taxon>
        <taxon>Pseudomonadati</taxon>
        <taxon>Pseudomonadota</taxon>
        <taxon>Alphaproteobacteria</taxon>
        <taxon>Rhodobacterales</taxon>
        <taxon>Roseobacteraceae</taxon>
        <taxon>Thalassovita</taxon>
    </lineage>
</organism>
<dbReference type="InterPro" id="IPR008990">
    <property type="entry name" value="Elect_transpt_acc-like_dom_sf"/>
</dbReference>
<dbReference type="GO" id="GO:0018822">
    <property type="term" value="F:nitrile hydratase activity"/>
    <property type="evidence" value="ECO:0007669"/>
    <property type="project" value="UniProtKB-EC"/>
</dbReference>